<protein>
    <submittedName>
        <fullName evidence="1">Putative ribonuclease H-like domain-containing protein</fullName>
    </submittedName>
</protein>
<comment type="caution">
    <text evidence="1">The sequence shown here is derived from an EMBL/GenBank/DDBJ whole genome shotgun (WGS) entry which is preliminary data.</text>
</comment>
<accession>A0A699SHH7</accession>
<name>A0A699SHH7_TANCI</name>
<organism evidence="1">
    <name type="scientific">Tanacetum cinerariifolium</name>
    <name type="common">Dalmatian daisy</name>
    <name type="synonym">Chrysanthemum cinerariifolium</name>
    <dbReference type="NCBI Taxonomy" id="118510"/>
    <lineage>
        <taxon>Eukaryota</taxon>
        <taxon>Viridiplantae</taxon>
        <taxon>Streptophyta</taxon>
        <taxon>Embryophyta</taxon>
        <taxon>Tracheophyta</taxon>
        <taxon>Spermatophyta</taxon>
        <taxon>Magnoliopsida</taxon>
        <taxon>eudicotyledons</taxon>
        <taxon>Gunneridae</taxon>
        <taxon>Pentapetalae</taxon>
        <taxon>asterids</taxon>
        <taxon>campanulids</taxon>
        <taxon>Asterales</taxon>
        <taxon>Asteraceae</taxon>
        <taxon>Asteroideae</taxon>
        <taxon>Anthemideae</taxon>
        <taxon>Anthemidinae</taxon>
        <taxon>Tanacetum</taxon>
    </lineage>
</organism>
<gene>
    <name evidence="1" type="ORF">Tci_868533</name>
</gene>
<reference evidence="1" key="1">
    <citation type="journal article" date="2019" name="Sci. Rep.">
        <title>Draft genome of Tanacetum cinerariifolium, the natural source of mosquito coil.</title>
        <authorList>
            <person name="Yamashiro T."/>
            <person name="Shiraishi A."/>
            <person name="Satake H."/>
            <person name="Nakayama K."/>
        </authorList>
    </citation>
    <scope>NUCLEOTIDE SEQUENCE</scope>
</reference>
<proteinExistence type="predicted"/>
<dbReference type="AlphaFoldDB" id="A0A699SHH7"/>
<evidence type="ECO:0000313" key="1">
    <source>
        <dbReference type="EMBL" id="GFC96563.1"/>
    </source>
</evidence>
<dbReference type="EMBL" id="BKCJ011161002">
    <property type="protein sequence ID" value="GFC96563.1"/>
    <property type="molecule type" value="Genomic_DNA"/>
</dbReference>
<sequence>MIRHDYDITSSLRRGALHHSKTKRIEIRNHFIRDSYEKRLIQVIKIHIDHNVVDLLTKEFDVSSLKMALVMNLELKLVVTKVSTAEQKLVLNGCLDCNETAANDEIQVSTVGLTYYWFNKVVGLDLVK</sequence>